<protein>
    <submittedName>
        <fullName evidence="2">Uncharacterized protein</fullName>
    </submittedName>
</protein>
<evidence type="ECO:0000256" key="1">
    <source>
        <dbReference type="SAM" id="MobiDB-lite"/>
    </source>
</evidence>
<feature type="region of interest" description="Disordered" evidence="1">
    <location>
        <begin position="1"/>
        <end position="32"/>
    </location>
</feature>
<dbReference type="AlphaFoldDB" id="A0A8T1WIU0"/>
<evidence type="ECO:0000313" key="2">
    <source>
        <dbReference type="EMBL" id="KAG7393155.1"/>
    </source>
</evidence>
<keyword evidence="3" id="KW-1185">Reference proteome</keyword>
<comment type="caution">
    <text evidence="2">The sequence shown here is derived from an EMBL/GenBank/DDBJ whole genome shotgun (WGS) entry which is preliminary data.</text>
</comment>
<dbReference type="Proteomes" id="UP000694044">
    <property type="component" value="Unassembled WGS sequence"/>
</dbReference>
<gene>
    <name evidence="2" type="ORF">PHYPSEUDO_012494</name>
</gene>
<organism evidence="2 3">
    <name type="scientific">Phytophthora pseudosyringae</name>
    <dbReference type="NCBI Taxonomy" id="221518"/>
    <lineage>
        <taxon>Eukaryota</taxon>
        <taxon>Sar</taxon>
        <taxon>Stramenopiles</taxon>
        <taxon>Oomycota</taxon>
        <taxon>Peronosporomycetes</taxon>
        <taxon>Peronosporales</taxon>
        <taxon>Peronosporaceae</taxon>
        <taxon>Phytophthora</taxon>
    </lineage>
</organism>
<name>A0A8T1WIU0_9STRA</name>
<proteinExistence type="predicted"/>
<evidence type="ECO:0000313" key="3">
    <source>
        <dbReference type="Proteomes" id="UP000694044"/>
    </source>
</evidence>
<accession>A0A8T1WIU0</accession>
<dbReference type="EMBL" id="JAGDFM010000006">
    <property type="protein sequence ID" value="KAG7393155.1"/>
    <property type="molecule type" value="Genomic_DNA"/>
</dbReference>
<feature type="region of interest" description="Disordered" evidence="1">
    <location>
        <begin position="91"/>
        <end position="118"/>
    </location>
</feature>
<sequence length="134" mass="15104">MFKPPVDKPTSTPTKKKPAPVKTKREPVQELVPVQVEPAPVKKETVLMQEQLVGAIGDGIKAGNYYPEHISHAVLNVLLERCTPPRRDVLQRPHFLPQEPDFVDPNMSEDETNTDKVSNKVFLQCHTPQGVYQE</sequence>
<reference evidence="2" key="1">
    <citation type="submission" date="2021-02" db="EMBL/GenBank/DDBJ databases">
        <authorList>
            <person name="Palmer J.M."/>
        </authorList>
    </citation>
    <scope>NUCLEOTIDE SEQUENCE</scope>
    <source>
        <strain evidence="2">SCRP734</strain>
    </source>
</reference>
<feature type="compositionally biased region" description="Low complexity" evidence="1">
    <location>
        <begin position="1"/>
        <end position="13"/>
    </location>
</feature>